<reference evidence="7" key="1">
    <citation type="submission" date="2025-08" db="UniProtKB">
        <authorList>
            <consortium name="RefSeq"/>
        </authorList>
    </citation>
    <scope>IDENTIFICATION</scope>
    <source>
        <tissue evidence="7">Whole sample</tissue>
    </source>
</reference>
<dbReference type="GO" id="GO:0045055">
    <property type="term" value="P:regulated exocytosis"/>
    <property type="evidence" value="ECO:0007669"/>
    <property type="project" value="TreeGrafter"/>
</dbReference>
<protein>
    <submittedName>
        <fullName evidence="7">Transmembrane protein 79-like isoform X1</fullName>
    </submittedName>
</protein>
<evidence type="ECO:0000256" key="5">
    <source>
        <dbReference type="SAM" id="Phobius"/>
    </source>
</evidence>
<feature type="transmembrane region" description="Helical" evidence="5">
    <location>
        <begin position="36"/>
        <end position="59"/>
    </location>
</feature>
<keyword evidence="6" id="KW-1185">Reference proteome</keyword>
<keyword evidence="2 5" id="KW-0812">Transmembrane</keyword>
<dbReference type="GO" id="GO:0032588">
    <property type="term" value="C:trans-Golgi network membrane"/>
    <property type="evidence" value="ECO:0007669"/>
    <property type="project" value="TreeGrafter"/>
</dbReference>
<evidence type="ECO:0000256" key="3">
    <source>
        <dbReference type="ARBA" id="ARBA00022989"/>
    </source>
</evidence>
<organism evidence="6 7">
    <name type="scientific">Crassostrea virginica</name>
    <name type="common">Eastern oyster</name>
    <dbReference type="NCBI Taxonomy" id="6565"/>
    <lineage>
        <taxon>Eukaryota</taxon>
        <taxon>Metazoa</taxon>
        <taxon>Spiralia</taxon>
        <taxon>Lophotrochozoa</taxon>
        <taxon>Mollusca</taxon>
        <taxon>Bivalvia</taxon>
        <taxon>Autobranchia</taxon>
        <taxon>Pteriomorphia</taxon>
        <taxon>Ostreida</taxon>
        <taxon>Ostreoidea</taxon>
        <taxon>Ostreidae</taxon>
        <taxon>Crassostrea</taxon>
    </lineage>
</organism>
<dbReference type="PANTHER" id="PTHR31004:SF1">
    <property type="entry name" value="TRANSMEMBRANE PROTEIN 79"/>
    <property type="match status" value="1"/>
</dbReference>
<comment type="subcellular location">
    <subcellularLocation>
        <location evidence="1">Membrane</location>
    </subcellularLocation>
</comment>
<dbReference type="InterPro" id="IPR023352">
    <property type="entry name" value="MAPEG-like_dom_sf"/>
</dbReference>
<evidence type="ECO:0000313" key="7">
    <source>
        <dbReference type="RefSeq" id="XP_022326762.1"/>
    </source>
</evidence>
<gene>
    <name evidence="7" type="primary">LOC111126419</name>
</gene>
<evidence type="ECO:0000256" key="1">
    <source>
        <dbReference type="ARBA" id="ARBA00004370"/>
    </source>
</evidence>
<name>A0A8B8DF60_CRAVI</name>
<keyword evidence="3 5" id="KW-1133">Transmembrane helix</keyword>
<dbReference type="RefSeq" id="XP_022326762.1">
    <property type="nucleotide sequence ID" value="XM_022471054.1"/>
</dbReference>
<dbReference type="GO" id="GO:0005765">
    <property type="term" value="C:lysosomal membrane"/>
    <property type="evidence" value="ECO:0007669"/>
    <property type="project" value="TreeGrafter"/>
</dbReference>
<dbReference type="AlphaFoldDB" id="A0A8B8DF60"/>
<dbReference type="Pfam" id="PF01124">
    <property type="entry name" value="MAPEG"/>
    <property type="match status" value="1"/>
</dbReference>
<dbReference type="SUPFAM" id="SSF161084">
    <property type="entry name" value="MAPEG domain-like"/>
    <property type="match status" value="1"/>
</dbReference>
<accession>A0A8B8DF60</accession>
<dbReference type="KEGG" id="cvn:111126419"/>
<feature type="transmembrane region" description="Helical" evidence="5">
    <location>
        <begin position="154"/>
        <end position="174"/>
    </location>
</feature>
<dbReference type="InterPro" id="IPR001129">
    <property type="entry name" value="Membr-assoc_MAPEG"/>
</dbReference>
<dbReference type="Proteomes" id="UP000694844">
    <property type="component" value="Chromosome 3"/>
</dbReference>
<dbReference type="Gene3D" id="1.20.120.550">
    <property type="entry name" value="Membrane associated eicosanoid/glutathione metabolism-like domain"/>
    <property type="match status" value="1"/>
</dbReference>
<evidence type="ECO:0000313" key="6">
    <source>
        <dbReference type="Proteomes" id="UP000694844"/>
    </source>
</evidence>
<evidence type="ECO:0000256" key="4">
    <source>
        <dbReference type="ARBA" id="ARBA00023136"/>
    </source>
</evidence>
<dbReference type="GeneID" id="111126419"/>
<dbReference type="OrthoDB" id="8887147at2759"/>
<evidence type="ECO:0000256" key="2">
    <source>
        <dbReference type="ARBA" id="ARBA00022692"/>
    </source>
</evidence>
<feature type="transmembrane region" description="Helical" evidence="5">
    <location>
        <begin position="79"/>
        <end position="98"/>
    </location>
</feature>
<feature type="transmembrane region" description="Helical" evidence="5">
    <location>
        <begin position="180"/>
        <end position="199"/>
    </location>
</feature>
<dbReference type="PANTHER" id="PTHR31004">
    <property type="entry name" value="TRANSMEMBRANE PROTEIN 79"/>
    <property type="match status" value="1"/>
</dbReference>
<keyword evidence="4 5" id="KW-0472">Membrane</keyword>
<proteinExistence type="predicted"/>
<sequence length="207" mass="23543">MAMWSRSDGRQKFKHSTEFPTMISEMNSLEKEEHNALLKWVTMEFAAGTGVCAVIYYTVRNIPLDPETLLTPQDRLVFALRWLFISSLPILFAVLGVLNVRGTTKAINPIDGNAEHLVELPNRILRNHIEQFSLHALGVLALTTYLDENCMSDIPVLVAMFFIGRILFTIGYISSPDNRGFGFFITFMPTLVTYGYCLYKFVTTYIL</sequence>